<dbReference type="InterPro" id="IPR036412">
    <property type="entry name" value="HAD-like_sf"/>
</dbReference>
<evidence type="ECO:0000313" key="4">
    <source>
        <dbReference type="Proteomes" id="UP000030752"/>
    </source>
</evidence>
<dbReference type="SUPFAM" id="SSF56784">
    <property type="entry name" value="HAD-like"/>
    <property type="match status" value="1"/>
</dbReference>
<dbReference type="InterPro" id="IPR051540">
    <property type="entry name" value="S-2-haloacid_dehalogenase"/>
</dbReference>
<accession>W2S279</accession>
<dbReference type="GeneID" id="19969313"/>
<dbReference type="InterPro" id="IPR023198">
    <property type="entry name" value="PGP-like_dom2"/>
</dbReference>
<dbReference type="PANTHER" id="PTHR43316">
    <property type="entry name" value="HYDROLASE, HALOACID DELAHOGENASE-RELATED"/>
    <property type="match status" value="1"/>
</dbReference>
<dbReference type="Pfam" id="PF13419">
    <property type="entry name" value="HAD_2"/>
    <property type="match status" value="1"/>
</dbReference>
<dbReference type="VEuPathDB" id="FungiDB:HMPREF1541_01974"/>
<dbReference type="SFLD" id="SFLDS00003">
    <property type="entry name" value="Haloacid_Dehalogenase"/>
    <property type="match status" value="1"/>
</dbReference>
<protein>
    <submittedName>
        <fullName evidence="3">Haloacid dehalogenase, type II</fullName>
    </submittedName>
</protein>
<dbReference type="RefSeq" id="XP_008714552.1">
    <property type="nucleotide sequence ID" value="XM_008716330.1"/>
</dbReference>
<dbReference type="HOGENOM" id="CLU_114181_0_0_1"/>
<keyword evidence="1" id="KW-0378">Hydrolase</keyword>
<keyword evidence="2" id="KW-0732">Signal</keyword>
<proteinExistence type="predicted"/>
<dbReference type="Gene3D" id="1.10.150.240">
    <property type="entry name" value="Putative phosphatase, domain 2"/>
    <property type="match status" value="1"/>
</dbReference>
<organism evidence="3 4">
    <name type="scientific">Cyphellophora europaea (strain CBS 101466)</name>
    <name type="common">Phialophora europaea</name>
    <dbReference type="NCBI Taxonomy" id="1220924"/>
    <lineage>
        <taxon>Eukaryota</taxon>
        <taxon>Fungi</taxon>
        <taxon>Dikarya</taxon>
        <taxon>Ascomycota</taxon>
        <taxon>Pezizomycotina</taxon>
        <taxon>Eurotiomycetes</taxon>
        <taxon>Chaetothyriomycetidae</taxon>
        <taxon>Chaetothyriales</taxon>
        <taxon>Cyphellophoraceae</taxon>
        <taxon>Cyphellophora</taxon>
    </lineage>
</organism>
<dbReference type="InterPro" id="IPR006439">
    <property type="entry name" value="HAD-SF_hydro_IA"/>
</dbReference>
<feature type="signal peptide" evidence="2">
    <location>
        <begin position="1"/>
        <end position="18"/>
    </location>
</feature>
<dbReference type="OrthoDB" id="20198at2759"/>
<gene>
    <name evidence="3" type="ORF">HMPREF1541_01974</name>
</gene>
<keyword evidence="4" id="KW-1185">Reference proteome</keyword>
<evidence type="ECO:0000256" key="1">
    <source>
        <dbReference type="ARBA" id="ARBA00022801"/>
    </source>
</evidence>
<dbReference type="SFLD" id="SFLDG01129">
    <property type="entry name" value="C1.5:_HAD__Beta-PGM__Phosphata"/>
    <property type="match status" value="1"/>
</dbReference>
<dbReference type="EMBL" id="KB822718">
    <property type="protein sequence ID" value="ETN42816.1"/>
    <property type="molecule type" value="Genomic_DNA"/>
</dbReference>
<dbReference type="AlphaFoldDB" id="W2S279"/>
<feature type="chain" id="PRO_5004824797" evidence="2">
    <location>
        <begin position="19"/>
        <end position="207"/>
    </location>
</feature>
<evidence type="ECO:0000256" key="2">
    <source>
        <dbReference type="SAM" id="SignalP"/>
    </source>
</evidence>
<dbReference type="PANTHER" id="PTHR43316:SF3">
    <property type="entry name" value="HALOACID DEHALOGENASE, TYPE II (AFU_ORTHOLOGUE AFUA_2G07750)-RELATED"/>
    <property type="match status" value="1"/>
</dbReference>
<dbReference type="InterPro" id="IPR023214">
    <property type="entry name" value="HAD_sf"/>
</dbReference>
<evidence type="ECO:0000313" key="3">
    <source>
        <dbReference type="EMBL" id="ETN42816.1"/>
    </source>
</evidence>
<dbReference type="InterPro" id="IPR041492">
    <property type="entry name" value="HAD_2"/>
</dbReference>
<reference evidence="3 4" key="1">
    <citation type="submission" date="2013-03" db="EMBL/GenBank/DDBJ databases">
        <title>The Genome Sequence of Phialophora europaea CBS 101466.</title>
        <authorList>
            <consortium name="The Broad Institute Genomics Platform"/>
            <person name="Cuomo C."/>
            <person name="de Hoog S."/>
            <person name="Gorbushina A."/>
            <person name="Walker B."/>
            <person name="Young S.K."/>
            <person name="Zeng Q."/>
            <person name="Gargeya S."/>
            <person name="Fitzgerald M."/>
            <person name="Haas B."/>
            <person name="Abouelleil A."/>
            <person name="Allen A.W."/>
            <person name="Alvarado L."/>
            <person name="Arachchi H.M."/>
            <person name="Berlin A.M."/>
            <person name="Chapman S.B."/>
            <person name="Gainer-Dewar J."/>
            <person name="Goldberg J."/>
            <person name="Griggs A."/>
            <person name="Gujja S."/>
            <person name="Hansen M."/>
            <person name="Howarth C."/>
            <person name="Imamovic A."/>
            <person name="Ireland A."/>
            <person name="Larimer J."/>
            <person name="McCowan C."/>
            <person name="Murphy C."/>
            <person name="Pearson M."/>
            <person name="Poon T.W."/>
            <person name="Priest M."/>
            <person name="Roberts A."/>
            <person name="Saif S."/>
            <person name="Shea T."/>
            <person name="Sisk P."/>
            <person name="Sykes S."/>
            <person name="Wortman J."/>
            <person name="Nusbaum C."/>
            <person name="Birren B."/>
        </authorList>
    </citation>
    <scope>NUCLEOTIDE SEQUENCE [LARGE SCALE GENOMIC DNA]</scope>
    <source>
        <strain evidence="3 4">CBS 101466</strain>
    </source>
</reference>
<dbReference type="STRING" id="1220924.W2S279"/>
<name>W2S279_CYPE1</name>
<dbReference type="InParanoid" id="W2S279"/>
<sequence>MAAPKAIIFDLLTALLDSWTVWDLSIPDNEKHIAAGTTWRKLLRSARDVGLSDRSAGNLCRNWDQIQPWSEAPKVLVQLKKQGFMLAVVTNCSNELGIRAVRNCEAAVKSETGWFFEFDKVVTAEEAGFYKPNPKPYSMVLEKLGVNAQEATFVAGSSADIPGATGMGMKVVWNNHIGLKRKNDVLPWREGKQLDEAMGDILERSPA</sequence>
<dbReference type="eggNOG" id="ENOG502SHE8">
    <property type="taxonomic scope" value="Eukaryota"/>
</dbReference>
<dbReference type="PRINTS" id="PR00413">
    <property type="entry name" value="HADHALOGNASE"/>
</dbReference>
<dbReference type="GO" id="GO:0016791">
    <property type="term" value="F:phosphatase activity"/>
    <property type="evidence" value="ECO:0007669"/>
    <property type="project" value="UniProtKB-ARBA"/>
</dbReference>
<dbReference type="Gene3D" id="3.40.50.1000">
    <property type="entry name" value="HAD superfamily/HAD-like"/>
    <property type="match status" value="1"/>
</dbReference>
<dbReference type="Proteomes" id="UP000030752">
    <property type="component" value="Unassembled WGS sequence"/>
</dbReference>